<reference evidence="2" key="1">
    <citation type="journal article" date="2024" name="Front. Bioeng. Biotechnol.">
        <title>Genome-scale model development and genomic sequencing of the oleaginous clade Lipomyces.</title>
        <authorList>
            <person name="Czajka J.J."/>
            <person name="Han Y."/>
            <person name="Kim J."/>
            <person name="Mondo S.J."/>
            <person name="Hofstad B.A."/>
            <person name="Robles A."/>
            <person name="Haridas S."/>
            <person name="Riley R."/>
            <person name="LaButti K."/>
            <person name="Pangilinan J."/>
            <person name="Andreopoulos W."/>
            <person name="Lipzen A."/>
            <person name="Yan J."/>
            <person name="Wang M."/>
            <person name="Ng V."/>
            <person name="Grigoriev I.V."/>
            <person name="Spatafora J.W."/>
            <person name="Magnuson J.K."/>
            <person name="Baker S.E."/>
            <person name="Pomraning K.R."/>
        </authorList>
    </citation>
    <scope>NUCLEOTIDE SEQUENCE [LARGE SCALE GENOMIC DNA]</scope>
    <source>
        <strain evidence="2">CBS 7786</strain>
    </source>
</reference>
<organism evidence="1 2">
    <name type="scientific">Lipomyces kononenkoae</name>
    <name type="common">Yeast</name>
    <dbReference type="NCBI Taxonomy" id="34357"/>
    <lineage>
        <taxon>Eukaryota</taxon>
        <taxon>Fungi</taxon>
        <taxon>Dikarya</taxon>
        <taxon>Ascomycota</taxon>
        <taxon>Saccharomycotina</taxon>
        <taxon>Lipomycetes</taxon>
        <taxon>Lipomycetales</taxon>
        <taxon>Lipomycetaceae</taxon>
        <taxon>Lipomyces</taxon>
    </lineage>
</organism>
<accession>A0ACC3SZV7</accession>
<evidence type="ECO:0000313" key="2">
    <source>
        <dbReference type="Proteomes" id="UP001433508"/>
    </source>
</evidence>
<keyword evidence="2" id="KW-1185">Reference proteome</keyword>
<gene>
    <name evidence="1" type="ORF">V1525DRAFT_405034</name>
</gene>
<evidence type="ECO:0000313" key="1">
    <source>
        <dbReference type="EMBL" id="KAK9237122.1"/>
    </source>
</evidence>
<protein>
    <submittedName>
        <fullName evidence="1">Uncharacterized protein</fullName>
    </submittedName>
</protein>
<dbReference type="EMBL" id="MU971374">
    <property type="protein sequence ID" value="KAK9237122.1"/>
    <property type="molecule type" value="Genomic_DNA"/>
</dbReference>
<proteinExistence type="predicted"/>
<sequence length="126" mass="13798">MGHPVACKTCRDNKALKSGGRPTKRISYDLDEHYDTHEEFIGALSSFLEQHDDNKFDLAAESLKIRAALTANILIETDVSFAICAQLVTGLCRHESQCCSGMTFSTAQVTFSHGESVQMASIVQLS</sequence>
<dbReference type="Proteomes" id="UP001433508">
    <property type="component" value="Unassembled WGS sequence"/>
</dbReference>
<comment type="caution">
    <text evidence="1">The sequence shown here is derived from an EMBL/GenBank/DDBJ whole genome shotgun (WGS) entry which is preliminary data.</text>
</comment>
<name>A0ACC3SZV7_LIPKO</name>